<dbReference type="AlphaFoldDB" id="A0A7J6VW50"/>
<proteinExistence type="predicted"/>
<evidence type="ECO:0000313" key="2">
    <source>
        <dbReference type="Proteomes" id="UP000554482"/>
    </source>
</evidence>
<comment type="caution">
    <text evidence="1">The sequence shown here is derived from an EMBL/GenBank/DDBJ whole genome shotgun (WGS) entry which is preliminary data.</text>
</comment>
<keyword evidence="2" id="KW-1185">Reference proteome</keyword>
<organism evidence="1 2">
    <name type="scientific">Thalictrum thalictroides</name>
    <name type="common">Rue-anemone</name>
    <name type="synonym">Anemone thalictroides</name>
    <dbReference type="NCBI Taxonomy" id="46969"/>
    <lineage>
        <taxon>Eukaryota</taxon>
        <taxon>Viridiplantae</taxon>
        <taxon>Streptophyta</taxon>
        <taxon>Embryophyta</taxon>
        <taxon>Tracheophyta</taxon>
        <taxon>Spermatophyta</taxon>
        <taxon>Magnoliopsida</taxon>
        <taxon>Ranunculales</taxon>
        <taxon>Ranunculaceae</taxon>
        <taxon>Thalictroideae</taxon>
        <taxon>Thalictrum</taxon>
    </lineage>
</organism>
<sequence length="69" mass="7461">TDPSRGLCCLLQEHPGATCPANFPRANTLETSETIIEYCKLGCVSSVCSSIITFQNSAGKMNYSIILFN</sequence>
<protein>
    <submittedName>
        <fullName evidence="1">Uncharacterized protein</fullName>
    </submittedName>
</protein>
<dbReference type="Proteomes" id="UP000554482">
    <property type="component" value="Unassembled WGS sequence"/>
</dbReference>
<reference evidence="1 2" key="1">
    <citation type="submission" date="2020-06" db="EMBL/GenBank/DDBJ databases">
        <title>Transcriptomic and genomic resources for Thalictrum thalictroides and T. hernandezii: Facilitating candidate gene discovery in an emerging model plant lineage.</title>
        <authorList>
            <person name="Arias T."/>
            <person name="Riano-Pachon D.M."/>
            <person name="Di Stilio V.S."/>
        </authorList>
    </citation>
    <scope>NUCLEOTIDE SEQUENCE [LARGE SCALE GENOMIC DNA]</scope>
    <source>
        <strain evidence="2">cv. WT478/WT964</strain>
        <tissue evidence="1">Leaves</tissue>
    </source>
</reference>
<dbReference type="EMBL" id="JABWDY010026603">
    <property type="protein sequence ID" value="KAF5188562.1"/>
    <property type="molecule type" value="Genomic_DNA"/>
</dbReference>
<accession>A0A7J6VW50</accession>
<gene>
    <name evidence="1" type="ORF">FRX31_021851</name>
</gene>
<feature type="non-terminal residue" evidence="1">
    <location>
        <position position="69"/>
    </location>
</feature>
<name>A0A7J6VW50_THATH</name>
<evidence type="ECO:0000313" key="1">
    <source>
        <dbReference type="EMBL" id="KAF5188562.1"/>
    </source>
</evidence>